<evidence type="ECO:0000313" key="2">
    <source>
        <dbReference type="EMBL" id="OHA02188.1"/>
    </source>
</evidence>
<proteinExistence type="predicted"/>
<dbReference type="InterPro" id="IPR012336">
    <property type="entry name" value="Thioredoxin-like_fold"/>
</dbReference>
<dbReference type="AlphaFoldDB" id="A0A1G2KRX2"/>
<dbReference type="InterPro" id="IPR036249">
    <property type="entry name" value="Thioredoxin-like_sf"/>
</dbReference>
<comment type="caution">
    <text evidence="2">The sequence shown here is derived from an EMBL/GenBank/DDBJ whole genome shotgun (WGS) entry which is preliminary data.</text>
</comment>
<sequence length="85" mass="9443">MISVSVPGCVECKRFEERWEALRKDFPAVDYKNISALSPEGQELISHYGIMMSPGIIIDDELFGVGGINMETLTARLKELSSPQP</sequence>
<dbReference type="Proteomes" id="UP000177811">
    <property type="component" value="Unassembled WGS sequence"/>
</dbReference>
<dbReference type="SUPFAM" id="SSF52833">
    <property type="entry name" value="Thioredoxin-like"/>
    <property type="match status" value="1"/>
</dbReference>
<name>A0A1G2KRX2_9BACT</name>
<accession>A0A1G2KRX2</accession>
<protein>
    <recommendedName>
        <fullName evidence="1">Thioredoxin-like fold domain-containing protein</fullName>
    </recommendedName>
</protein>
<dbReference type="Pfam" id="PF13192">
    <property type="entry name" value="Thioredoxin_3"/>
    <property type="match status" value="1"/>
</dbReference>
<dbReference type="Gene3D" id="3.40.30.10">
    <property type="entry name" value="Glutaredoxin"/>
    <property type="match status" value="1"/>
</dbReference>
<evidence type="ECO:0000259" key="1">
    <source>
        <dbReference type="Pfam" id="PF13192"/>
    </source>
</evidence>
<gene>
    <name evidence="2" type="ORF">A3C16_00680</name>
</gene>
<dbReference type="EMBL" id="MHQL01000042">
    <property type="protein sequence ID" value="OHA02188.1"/>
    <property type="molecule type" value="Genomic_DNA"/>
</dbReference>
<evidence type="ECO:0000313" key="3">
    <source>
        <dbReference type="Proteomes" id="UP000177811"/>
    </source>
</evidence>
<feature type="domain" description="Thioredoxin-like fold" evidence="1">
    <location>
        <begin position="2"/>
        <end position="68"/>
    </location>
</feature>
<organism evidence="2 3">
    <name type="scientific">Candidatus Sungbacteria bacterium RIFCSPHIGHO2_02_FULL_51_29</name>
    <dbReference type="NCBI Taxonomy" id="1802273"/>
    <lineage>
        <taxon>Bacteria</taxon>
        <taxon>Candidatus Sungiibacteriota</taxon>
    </lineage>
</organism>
<reference evidence="2 3" key="1">
    <citation type="journal article" date="2016" name="Nat. Commun.">
        <title>Thousands of microbial genomes shed light on interconnected biogeochemical processes in an aquifer system.</title>
        <authorList>
            <person name="Anantharaman K."/>
            <person name="Brown C.T."/>
            <person name="Hug L.A."/>
            <person name="Sharon I."/>
            <person name="Castelle C.J."/>
            <person name="Probst A.J."/>
            <person name="Thomas B.C."/>
            <person name="Singh A."/>
            <person name="Wilkins M.J."/>
            <person name="Karaoz U."/>
            <person name="Brodie E.L."/>
            <person name="Williams K.H."/>
            <person name="Hubbard S.S."/>
            <person name="Banfield J.F."/>
        </authorList>
    </citation>
    <scope>NUCLEOTIDE SEQUENCE [LARGE SCALE GENOMIC DNA]</scope>
</reference>